<dbReference type="EMBL" id="VSSQ01072332">
    <property type="protein sequence ID" value="MPN23741.1"/>
    <property type="molecule type" value="Genomic_DNA"/>
</dbReference>
<keyword evidence="1" id="KW-0328">Glycosyltransferase</keyword>
<dbReference type="Pfam" id="PF13632">
    <property type="entry name" value="Glyco_trans_2_3"/>
    <property type="match status" value="1"/>
</dbReference>
<dbReference type="InterPro" id="IPR029044">
    <property type="entry name" value="Nucleotide-diphossugar_trans"/>
</dbReference>
<keyword evidence="3" id="KW-0812">Transmembrane</keyword>
<dbReference type="AlphaFoldDB" id="A0A645GA14"/>
<gene>
    <name evidence="5" type="ORF">SDC9_171134</name>
</gene>
<evidence type="ECO:0000313" key="5">
    <source>
        <dbReference type="EMBL" id="MPN23741.1"/>
    </source>
</evidence>
<keyword evidence="3" id="KW-0472">Membrane</keyword>
<sequence>MYETSIIRSINGWPNAIGEDIVLTWNILNNNKKVFFEPLSVAFTDVPTSLKHLTRQRSRWARGMIEALKLIKPWHQPVMYIKYLTTINFIMPYLDIAYTFFFIPGLILALFGNHAIVGVMTLFVLPLALLQNYVLYRYQRNVFKSLNLQIRKNFLGFLVYVLAYQMLMSPMSLIGYFQEILKLRRVWK</sequence>
<evidence type="ECO:0000259" key="4">
    <source>
        <dbReference type="Pfam" id="PF13632"/>
    </source>
</evidence>
<organism evidence="5">
    <name type="scientific">bioreactor metagenome</name>
    <dbReference type="NCBI Taxonomy" id="1076179"/>
    <lineage>
        <taxon>unclassified sequences</taxon>
        <taxon>metagenomes</taxon>
        <taxon>ecological metagenomes</taxon>
    </lineage>
</organism>
<accession>A0A645GA14</accession>
<feature type="domain" description="Glycosyltransferase 2-like" evidence="4">
    <location>
        <begin position="4"/>
        <end position="127"/>
    </location>
</feature>
<protein>
    <recommendedName>
        <fullName evidence="4">Glycosyltransferase 2-like domain-containing protein</fullName>
    </recommendedName>
</protein>
<feature type="transmembrane region" description="Helical" evidence="3">
    <location>
        <begin position="157"/>
        <end position="177"/>
    </location>
</feature>
<feature type="transmembrane region" description="Helical" evidence="3">
    <location>
        <begin position="116"/>
        <end position="136"/>
    </location>
</feature>
<dbReference type="InterPro" id="IPR001173">
    <property type="entry name" value="Glyco_trans_2-like"/>
</dbReference>
<proteinExistence type="predicted"/>
<evidence type="ECO:0000256" key="3">
    <source>
        <dbReference type="SAM" id="Phobius"/>
    </source>
</evidence>
<evidence type="ECO:0000256" key="1">
    <source>
        <dbReference type="ARBA" id="ARBA00022676"/>
    </source>
</evidence>
<dbReference type="PANTHER" id="PTHR43630">
    <property type="entry name" value="POLY-BETA-1,6-N-ACETYL-D-GLUCOSAMINE SYNTHASE"/>
    <property type="match status" value="1"/>
</dbReference>
<evidence type="ECO:0000256" key="2">
    <source>
        <dbReference type="ARBA" id="ARBA00022679"/>
    </source>
</evidence>
<keyword evidence="2" id="KW-0808">Transferase</keyword>
<dbReference type="SUPFAM" id="SSF53448">
    <property type="entry name" value="Nucleotide-diphospho-sugar transferases"/>
    <property type="match status" value="1"/>
</dbReference>
<feature type="transmembrane region" description="Helical" evidence="3">
    <location>
        <begin position="89"/>
        <end position="110"/>
    </location>
</feature>
<dbReference type="GO" id="GO:0016757">
    <property type="term" value="F:glycosyltransferase activity"/>
    <property type="evidence" value="ECO:0007669"/>
    <property type="project" value="UniProtKB-KW"/>
</dbReference>
<name>A0A645GA14_9ZZZZ</name>
<dbReference type="PANTHER" id="PTHR43630:SF1">
    <property type="entry name" value="POLY-BETA-1,6-N-ACETYL-D-GLUCOSAMINE SYNTHASE"/>
    <property type="match status" value="1"/>
</dbReference>
<reference evidence="5" key="1">
    <citation type="submission" date="2019-08" db="EMBL/GenBank/DDBJ databases">
        <authorList>
            <person name="Kucharzyk K."/>
            <person name="Murdoch R.W."/>
            <person name="Higgins S."/>
            <person name="Loffler F."/>
        </authorList>
    </citation>
    <scope>NUCLEOTIDE SEQUENCE</scope>
</reference>
<comment type="caution">
    <text evidence="5">The sequence shown here is derived from an EMBL/GenBank/DDBJ whole genome shotgun (WGS) entry which is preliminary data.</text>
</comment>
<keyword evidence="3" id="KW-1133">Transmembrane helix</keyword>